<dbReference type="VEuPathDB" id="FungiDB:BDV34DRAFT_184259"/>
<dbReference type="GO" id="GO:0008270">
    <property type="term" value="F:zinc ion binding"/>
    <property type="evidence" value="ECO:0007669"/>
    <property type="project" value="InterPro"/>
</dbReference>
<dbReference type="Pfam" id="PF00172">
    <property type="entry name" value="Zn_clus"/>
    <property type="match status" value="1"/>
</dbReference>
<dbReference type="GO" id="GO:0003677">
    <property type="term" value="F:DNA binding"/>
    <property type="evidence" value="ECO:0007669"/>
    <property type="project" value="UniProtKB-KW"/>
</dbReference>
<name>A0A5N6E4S7_ASPPA</name>
<dbReference type="GO" id="GO:0009893">
    <property type="term" value="P:positive regulation of metabolic process"/>
    <property type="evidence" value="ECO:0007669"/>
    <property type="project" value="UniProtKB-ARBA"/>
</dbReference>
<keyword evidence="3" id="KW-0805">Transcription regulation</keyword>
<dbReference type="SMART" id="SM00066">
    <property type="entry name" value="GAL4"/>
    <property type="match status" value="1"/>
</dbReference>
<evidence type="ECO:0000256" key="6">
    <source>
        <dbReference type="ARBA" id="ARBA00023242"/>
    </source>
</evidence>
<dbReference type="PANTHER" id="PTHR47660:SF3">
    <property type="entry name" value="FINGER DOMAIN PROTEIN, PUTATIVE (AFU_ORTHOLOGUE AFUA_4G03310)-RELATED"/>
    <property type="match status" value="1"/>
</dbReference>
<dbReference type="OMA" id="KSCTACV"/>
<evidence type="ECO:0000256" key="3">
    <source>
        <dbReference type="ARBA" id="ARBA00023015"/>
    </source>
</evidence>
<protein>
    <recommendedName>
        <fullName evidence="7">Zn(2)-C6 fungal-type domain-containing protein</fullName>
    </recommendedName>
</protein>
<feature type="non-terminal residue" evidence="8">
    <location>
        <position position="1"/>
    </location>
</feature>
<dbReference type="SUPFAM" id="SSF57701">
    <property type="entry name" value="Zn2/Cys6 DNA-binding domain"/>
    <property type="match status" value="1"/>
</dbReference>
<dbReference type="Proteomes" id="UP000326532">
    <property type="component" value="Unassembled WGS sequence"/>
</dbReference>
<keyword evidence="9" id="KW-1185">Reference proteome</keyword>
<dbReference type="GO" id="GO:0000981">
    <property type="term" value="F:DNA-binding transcription factor activity, RNA polymerase II-specific"/>
    <property type="evidence" value="ECO:0007669"/>
    <property type="project" value="InterPro"/>
</dbReference>
<dbReference type="AlphaFoldDB" id="A0A5N6E4S7"/>
<dbReference type="InterPro" id="IPR036864">
    <property type="entry name" value="Zn2-C6_fun-type_DNA-bd_sf"/>
</dbReference>
<evidence type="ECO:0000256" key="2">
    <source>
        <dbReference type="ARBA" id="ARBA00022833"/>
    </source>
</evidence>
<keyword evidence="1" id="KW-0479">Metal-binding</keyword>
<keyword evidence="4" id="KW-0238">DNA-binding</keyword>
<dbReference type="CDD" id="cd00067">
    <property type="entry name" value="GAL4"/>
    <property type="match status" value="1"/>
</dbReference>
<dbReference type="PANTHER" id="PTHR47660">
    <property type="entry name" value="TRANSCRIPTION FACTOR WITH C2H2 AND ZN(2)-CYS(6) DNA BINDING DOMAIN (EUROFUNG)-RELATED-RELATED"/>
    <property type="match status" value="1"/>
</dbReference>
<dbReference type="EMBL" id="ML734937">
    <property type="protein sequence ID" value="KAB8211763.1"/>
    <property type="molecule type" value="Genomic_DNA"/>
</dbReference>
<keyword evidence="2" id="KW-0862">Zinc</keyword>
<evidence type="ECO:0000259" key="7">
    <source>
        <dbReference type="PROSITE" id="PS50048"/>
    </source>
</evidence>
<evidence type="ECO:0000256" key="5">
    <source>
        <dbReference type="ARBA" id="ARBA00023163"/>
    </source>
</evidence>
<sequence>MPTPYRKACTNCVKSKRKCDLSLPSCYRCRVRSLPCQYHQAHSAGAPSQVMTSPLSMAAEEATLGGAVNTTPAELGSGYNLGRYNQASEEGNDASINSWLMEEGSSLPPFPDYNLDWADIMKDIDVFRVPDRTDLGNSPDNAVLAGEIFQERIVNAVKRLKVYPDLFVREGKTPFIHPGLYQDHPPGSIQDALMVCALYKEKNKANEAWVLRGINSKTAGLLDRSAQSQLPVLEQLAAVQALILYQIIRLFDGDIRQRAEAERTDQTMSSWIKQLQLYMKPADSDLQVDYCPAVGGKNDHWQSWLLDESVRRTVITCYTLQGMYCFLKNGWDNSHNEFQCLSFYTQKALWDAASDYQWQTALQSYRSFPVRFLSWDTDFRYVKPSDVDDLGMMMMVLMKGVDFCLHWAGHQYTRLLGLDL</sequence>
<reference evidence="8 9" key="1">
    <citation type="submission" date="2019-04" db="EMBL/GenBank/DDBJ databases">
        <title>Fungal friends and foes A comparative genomics study of 23 Aspergillus species from section Flavi.</title>
        <authorList>
            <consortium name="DOE Joint Genome Institute"/>
            <person name="Kjaerbolling I."/>
            <person name="Vesth T.C."/>
            <person name="Frisvad J.C."/>
            <person name="Nybo J.L."/>
            <person name="Theobald S."/>
            <person name="Kildgaard S."/>
            <person name="Petersen T.I."/>
            <person name="Kuo A."/>
            <person name="Sato A."/>
            <person name="Lyhne E.K."/>
            <person name="Kogle M.E."/>
            <person name="Wiebenga A."/>
            <person name="Kun R.S."/>
            <person name="Lubbers R.J."/>
            <person name="Makela M.R."/>
            <person name="Barry K."/>
            <person name="Chovatia M."/>
            <person name="Clum A."/>
            <person name="Daum C."/>
            <person name="Haridas S."/>
            <person name="He G."/>
            <person name="LaButti K."/>
            <person name="Lipzen A."/>
            <person name="Mondo S."/>
            <person name="Pangilinan J."/>
            <person name="Riley R."/>
            <person name="Salamov A."/>
            <person name="Simmons B.A."/>
            <person name="Magnuson J.K."/>
            <person name="Henrissat B."/>
            <person name="Mortensen U.H."/>
            <person name="Larsen T.O."/>
            <person name="De vries R.P."/>
            <person name="Grigoriev I.V."/>
            <person name="Machida M."/>
            <person name="Baker S.E."/>
            <person name="Andersen M.R."/>
        </authorList>
    </citation>
    <scope>NUCLEOTIDE SEQUENCE [LARGE SCALE GENOMIC DNA]</scope>
    <source>
        <strain evidence="8 9">CBS 117618</strain>
    </source>
</reference>
<proteinExistence type="predicted"/>
<gene>
    <name evidence="8" type="ORF">BDV34DRAFT_184259</name>
</gene>
<dbReference type="Gene3D" id="4.10.240.10">
    <property type="entry name" value="Zn(2)-C6 fungal-type DNA-binding domain"/>
    <property type="match status" value="1"/>
</dbReference>
<feature type="domain" description="Zn(2)-C6 fungal-type" evidence="7">
    <location>
        <begin position="8"/>
        <end position="38"/>
    </location>
</feature>
<evidence type="ECO:0000313" key="9">
    <source>
        <dbReference type="Proteomes" id="UP000326532"/>
    </source>
</evidence>
<evidence type="ECO:0000313" key="8">
    <source>
        <dbReference type="EMBL" id="KAB8211763.1"/>
    </source>
</evidence>
<evidence type="ECO:0000256" key="4">
    <source>
        <dbReference type="ARBA" id="ARBA00023125"/>
    </source>
</evidence>
<dbReference type="InterPro" id="IPR001138">
    <property type="entry name" value="Zn2Cys6_DnaBD"/>
</dbReference>
<evidence type="ECO:0000256" key="1">
    <source>
        <dbReference type="ARBA" id="ARBA00022723"/>
    </source>
</evidence>
<organism evidence="8 9">
    <name type="scientific">Aspergillus parasiticus</name>
    <dbReference type="NCBI Taxonomy" id="5067"/>
    <lineage>
        <taxon>Eukaryota</taxon>
        <taxon>Fungi</taxon>
        <taxon>Dikarya</taxon>
        <taxon>Ascomycota</taxon>
        <taxon>Pezizomycotina</taxon>
        <taxon>Eurotiomycetes</taxon>
        <taxon>Eurotiomycetidae</taxon>
        <taxon>Eurotiales</taxon>
        <taxon>Aspergillaceae</taxon>
        <taxon>Aspergillus</taxon>
        <taxon>Aspergillus subgen. Circumdati</taxon>
    </lineage>
</organism>
<accession>A0A5N6E4S7</accession>
<dbReference type="PROSITE" id="PS50048">
    <property type="entry name" value="ZN2_CY6_FUNGAL_2"/>
    <property type="match status" value="1"/>
</dbReference>
<keyword evidence="5" id="KW-0804">Transcription</keyword>
<keyword evidence="6" id="KW-0539">Nucleus</keyword>